<dbReference type="Gene3D" id="3.40.1280.10">
    <property type="match status" value="1"/>
</dbReference>
<evidence type="ECO:0000259" key="8">
    <source>
        <dbReference type="Pfam" id="PF00588"/>
    </source>
</evidence>
<dbReference type="Proteomes" id="UP000254701">
    <property type="component" value="Unassembled WGS sequence"/>
</dbReference>
<evidence type="ECO:0000256" key="3">
    <source>
        <dbReference type="ARBA" id="ARBA00022679"/>
    </source>
</evidence>
<dbReference type="OrthoDB" id="9785673at2"/>
<dbReference type="Pfam" id="PF00588">
    <property type="entry name" value="SpoU_methylase"/>
    <property type="match status" value="1"/>
</dbReference>
<evidence type="ECO:0000256" key="1">
    <source>
        <dbReference type="ARBA" id="ARBA00022555"/>
    </source>
</evidence>
<evidence type="ECO:0000313" key="10">
    <source>
        <dbReference type="Proteomes" id="UP000254701"/>
    </source>
</evidence>
<name>A0A380WRH6_AMIAI</name>
<dbReference type="GO" id="GO:0000049">
    <property type="term" value="F:tRNA binding"/>
    <property type="evidence" value="ECO:0007669"/>
    <property type="project" value="UniProtKB-KW"/>
</dbReference>
<dbReference type="EMBL" id="UFSM01000001">
    <property type="protein sequence ID" value="SUU91533.1"/>
    <property type="molecule type" value="Genomic_DNA"/>
</dbReference>
<dbReference type="InterPro" id="IPR001537">
    <property type="entry name" value="SpoU_MeTrfase"/>
</dbReference>
<feature type="region of interest" description="Disordered" evidence="7">
    <location>
        <begin position="195"/>
        <end position="237"/>
    </location>
</feature>
<keyword evidence="6" id="KW-0694">RNA-binding</keyword>
<dbReference type="SUPFAM" id="SSF75217">
    <property type="entry name" value="alpha/beta knot"/>
    <property type="match status" value="1"/>
</dbReference>
<evidence type="ECO:0000256" key="4">
    <source>
        <dbReference type="ARBA" id="ARBA00022691"/>
    </source>
</evidence>
<dbReference type="InterPro" id="IPR029026">
    <property type="entry name" value="tRNA_m1G_MTases_N"/>
</dbReference>
<keyword evidence="5" id="KW-0819">tRNA processing</keyword>
<dbReference type="PANTHER" id="PTHR43453">
    <property type="entry name" value="RRNA METHYLASE-LIKE"/>
    <property type="match status" value="1"/>
</dbReference>
<dbReference type="InterPro" id="IPR029028">
    <property type="entry name" value="Alpha/beta_knot_MTases"/>
</dbReference>
<dbReference type="RefSeq" id="WP_115733384.1">
    <property type="nucleotide sequence ID" value="NZ_BAAAVY010000004.1"/>
</dbReference>
<feature type="domain" description="tRNA/rRNA methyltransferase SpoU type" evidence="8">
    <location>
        <begin position="28"/>
        <end position="182"/>
    </location>
</feature>
<evidence type="ECO:0000313" key="9">
    <source>
        <dbReference type="EMBL" id="SUU91533.1"/>
    </source>
</evidence>
<evidence type="ECO:0000256" key="5">
    <source>
        <dbReference type="ARBA" id="ARBA00022694"/>
    </source>
</evidence>
<keyword evidence="2 9" id="KW-0489">Methyltransferase</keyword>
<dbReference type="InterPro" id="IPR033671">
    <property type="entry name" value="TrmH"/>
</dbReference>
<organism evidence="9 10">
    <name type="scientific">Aminobacter aminovorans</name>
    <name type="common">Chelatobacter heintzii</name>
    <dbReference type="NCBI Taxonomy" id="83263"/>
    <lineage>
        <taxon>Bacteria</taxon>
        <taxon>Pseudomonadati</taxon>
        <taxon>Pseudomonadota</taxon>
        <taxon>Alphaproteobacteria</taxon>
        <taxon>Hyphomicrobiales</taxon>
        <taxon>Phyllobacteriaceae</taxon>
        <taxon>Aminobacter</taxon>
    </lineage>
</organism>
<evidence type="ECO:0000256" key="7">
    <source>
        <dbReference type="SAM" id="MobiDB-lite"/>
    </source>
</evidence>
<dbReference type="EC" id="2.1.1.34" evidence="9"/>
<gene>
    <name evidence="9" type="primary">trmH</name>
    <name evidence="9" type="ORF">NCTC10684_04802</name>
</gene>
<dbReference type="PANTHER" id="PTHR43453:SF1">
    <property type="entry name" value="TRNA_RRNA METHYLTRANSFERASE SPOU TYPE DOMAIN-CONTAINING PROTEIN"/>
    <property type="match status" value="1"/>
</dbReference>
<accession>A0A380WRH6</accession>
<protein>
    <submittedName>
        <fullName evidence="9">tRNA (Guanosine(18)-2'-O)-methyltransferase</fullName>
        <ecNumber evidence="9">2.1.1.34</ecNumber>
    </submittedName>
</protein>
<proteinExistence type="predicted"/>
<dbReference type="AlphaFoldDB" id="A0A380WRH6"/>
<keyword evidence="1" id="KW-0820">tRNA-binding</keyword>
<keyword evidence="3 9" id="KW-0808">Transferase</keyword>
<dbReference type="GO" id="GO:0141100">
    <property type="term" value="F:tRNA (guanine(18)-2'-O)-methyltransferase activity"/>
    <property type="evidence" value="ECO:0007669"/>
    <property type="project" value="UniProtKB-EC"/>
</dbReference>
<evidence type="ECO:0000256" key="2">
    <source>
        <dbReference type="ARBA" id="ARBA00022603"/>
    </source>
</evidence>
<reference evidence="9 10" key="1">
    <citation type="submission" date="2018-06" db="EMBL/GenBank/DDBJ databases">
        <authorList>
            <consortium name="Pathogen Informatics"/>
            <person name="Doyle S."/>
        </authorList>
    </citation>
    <scope>NUCLEOTIDE SEQUENCE [LARGE SCALE GENOMIC DNA]</scope>
    <source>
        <strain evidence="9 10">NCTC10684</strain>
    </source>
</reference>
<dbReference type="CDD" id="cd18092">
    <property type="entry name" value="SpoU-like_TrmH"/>
    <property type="match status" value="1"/>
</dbReference>
<dbReference type="GO" id="GO:0002938">
    <property type="term" value="P:tRNA guanine ribose methylation"/>
    <property type="evidence" value="ECO:0007669"/>
    <property type="project" value="TreeGrafter"/>
</dbReference>
<evidence type="ECO:0000256" key="6">
    <source>
        <dbReference type="ARBA" id="ARBA00022884"/>
    </source>
</evidence>
<keyword evidence="4" id="KW-0949">S-adenosyl-L-methionine</keyword>
<sequence>METVEAEKSKASVRKRAEAIKSFRCKNLVAVIEDPADIKNIGTVIRNANALGVEKVYIVDPGKALPDDWQEMRERKSLSKISVSAVKWTFVKRFDSTEACLEHLEKNGFVSVVTSPHVKGKANVYLHEGDYTQHTKLAVWFGNEARGISPLAVERSDMCVAVPMFGMIESLNLGTCSGIVLYEVTKQRRGYQSLYRRSRRKGKRAEPLPTIMAREGDEGTSDAAFQLDGSGPMEGAR</sequence>